<organism evidence="2 3">
    <name type="scientific">Yarrowia lipolytica</name>
    <name type="common">Candida lipolytica</name>
    <dbReference type="NCBI Taxonomy" id="4952"/>
    <lineage>
        <taxon>Eukaryota</taxon>
        <taxon>Fungi</taxon>
        <taxon>Dikarya</taxon>
        <taxon>Ascomycota</taxon>
        <taxon>Saccharomycotina</taxon>
        <taxon>Dipodascomycetes</taxon>
        <taxon>Dipodascales</taxon>
        <taxon>Dipodascales incertae sedis</taxon>
        <taxon>Yarrowia</taxon>
    </lineage>
</organism>
<dbReference type="EMBL" id="CP017554">
    <property type="protein sequence ID" value="AOW01354.1"/>
    <property type="molecule type" value="Genomic_DNA"/>
</dbReference>
<feature type="region of interest" description="Disordered" evidence="1">
    <location>
        <begin position="291"/>
        <end position="380"/>
    </location>
</feature>
<dbReference type="AlphaFoldDB" id="A0A1D8N6U0"/>
<dbReference type="PANTHER" id="PTHR36826:SF1">
    <property type="entry name" value="PROTEIN ECM13"/>
    <property type="match status" value="1"/>
</dbReference>
<protein>
    <submittedName>
        <fullName evidence="2">Uncharacterized protein</fullName>
    </submittedName>
</protein>
<feature type="region of interest" description="Disordered" evidence="1">
    <location>
        <begin position="48"/>
        <end position="75"/>
    </location>
</feature>
<name>A0A1D8N6U0_YARLL</name>
<feature type="compositionally biased region" description="Polar residues" evidence="1">
    <location>
        <begin position="350"/>
        <end position="359"/>
    </location>
</feature>
<feature type="compositionally biased region" description="Low complexity" evidence="1">
    <location>
        <begin position="58"/>
        <end position="67"/>
    </location>
</feature>
<dbReference type="RefSeq" id="XP_500604.2">
    <property type="nucleotide sequence ID" value="XM_500604.3"/>
</dbReference>
<dbReference type="InterPro" id="IPR037738">
    <property type="entry name" value="Ecm13-like"/>
</dbReference>
<accession>A0A1D8N6U0</accession>
<dbReference type="KEGG" id="yli:2907140"/>
<evidence type="ECO:0000313" key="2">
    <source>
        <dbReference type="EMBL" id="AOW01354.1"/>
    </source>
</evidence>
<reference evidence="2 3" key="1">
    <citation type="journal article" date="2016" name="PLoS ONE">
        <title>Sequence Assembly of Yarrowia lipolytica Strain W29/CLIB89 Shows Transposable Element Diversity.</title>
        <authorList>
            <person name="Magnan C."/>
            <person name="Yu J."/>
            <person name="Chang I."/>
            <person name="Jahn E."/>
            <person name="Kanomata Y."/>
            <person name="Wu J."/>
            <person name="Zeller M."/>
            <person name="Oakes M."/>
            <person name="Baldi P."/>
            <person name="Sandmeyer S."/>
        </authorList>
    </citation>
    <scope>NUCLEOTIDE SEQUENCE [LARGE SCALE GENOMIC DNA]</scope>
    <source>
        <strain evidence="3">CLIB89(W29)</strain>
    </source>
</reference>
<gene>
    <name evidence="2" type="ORF">YALI1_B09497g</name>
</gene>
<dbReference type="PANTHER" id="PTHR36826">
    <property type="entry name" value="PROTEIN ECM13"/>
    <property type="match status" value="1"/>
</dbReference>
<dbReference type="GeneID" id="2907140"/>
<feature type="region of interest" description="Disordered" evidence="1">
    <location>
        <begin position="258"/>
        <end position="277"/>
    </location>
</feature>
<dbReference type="VEuPathDB" id="FungiDB:YALI1_B09497g"/>
<sequence length="380" mass="42224">MRLEMNLASVSSNIQAHCRKSGFEVMTNMRRKQNQNQVDLETHNITHHQNQVDAHSAPPTNSLNPLNPLNPPPDRSLQIAFDSHFSFCAIDQKTQNQQRKPLEFGATSSCSSSSCSNPTPVRFAFFSPLRVQTSSGSSRLYPLIYRGSPPPNGFSISTSIIILHNHSSTPHKMNSSIASASMAETYFLASKARHKLTKEASRPDLHLRQLVSHANLVDLLMDELAERRAKGKVNHSAPQNKNIVSSDELTQAINMSSSTPSHIMEEDESDNEYEQVSTPNYTYQAYESIEEVDDDEDDEDEEVETDSESASTTTCFYNTTNSSVDDLQAPQLYYSSSSDEEDDLEHHNTVAESDSQTLHKSGPFQVSELPLASESPIIVA</sequence>
<evidence type="ECO:0000313" key="3">
    <source>
        <dbReference type="Proteomes" id="UP000182444"/>
    </source>
</evidence>
<proteinExistence type="predicted"/>
<dbReference type="VEuPathDB" id="FungiDB:YALI0_B07403g"/>
<feature type="compositionally biased region" description="Polar residues" evidence="1">
    <location>
        <begin position="315"/>
        <end position="325"/>
    </location>
</feature>
<evidence type="ECO:0000256" key="1">
    <source>
        <dbReference type="SAM" id="MobiDB-lite"/>
    </source>
</evidence>
<feature type="compositionally biased region" description="Acidic residues" evidence="1">
    <location>
        <begin position="291"/>
        <end position="307"/>
    </location>
</feature>
<dbReference type="Proteomes" id="UP000182444">
    <property type="component" value="Chromosome 1B"/>
</dbReference>